<evidence type="ECO:0000256" key="1">
    <source>
        <dbReference type="SAM" id="MobiDB-lite"/>
    </source>
</evidence>
<dbReference type="EMBL" id="CAQQ02114455">
    <property type="status" value="NOT_ANNOTATED_CDS"/>
    <property type="molecule type" value="Genomic_DNA"/>
</dbReference>
<dbReference type="HOGENOM" id="CLU_2161240_0_0_1"/>
<name>T1GNN1_MEGSC</name>
<accession>T1GNN1</accession>
<dbReference type="Proteomes" id="UP000015102">
    <property type="component" value="Unassembled WGS sequence"/>
</dbReference>
<organism evidence="2 3">
    <name type="scientific">Megaselia scalaris</name>
    <name type="common">Humpbacked fly</name>
    <name type="synonym">Phora scalaris</name>
    <dbReference type="NCBI Taxonomy" id="36166"/>
    <lineage>
        <taxon>Eukaryota</taxon>
        <taxon>Metazoa</taxon>
        <taxon>Ecdysozoa</taxon>
        <taxon>Arthropoda</taxon>
        <taxon>Hexapoda</taxon>
        <taxon>Insecta</taxon>
        <taxon>Pterygota</taxon>
        <taxon>Neoptera</taxon>
        <taxon>Endopterygota</taxon>
        <taxon>Diptera</taxon>
        <taxon>Brachycera</taxon>
        <taxon>Muscomorpha</taxon>
        <taxon>Platypezoidea</taxon>
        <taxon>Phoridae</taxon>
        <taxon>Megaseliini</taxon>
        <taxon>Megaselia</taxon>
    </lineage>
</organism>
<dbReference type="AlphaFoldDB" id="T1GNN1"/>
<dbReference type="EnsemblMetazoa" id="MESCA005189-RA">
    <property type="protein sequence ID" value="MESCA005189-PA"/>
    <property type="gene ID" value="MESCA005189"/>
</dbReference>
<evidence type="ECO:0000313" key="3">
    <source>
        <dbReference type="Proteomes" id="UP000015102"/>
    </source>
</evidence>
<keyword evidence="3" id="KW-1185">Reference proteome</keyword>
<sequence>MQVTNNNRLLNPSLSEDSVADIAISKKNSDDDGASSPTNSPQSHRKLSVISDIADQNFSSQNLLNPTTVTGASALPVVLCGILQQDIIGSNGDSKRLYVTPTASTDLLKSA</sequence>
<protein>
    <submittedName>
        <fullName evidence="2">Uncharacterized protein</fullName>
    </submittedName>
</protein>
<reference evidence="3" key="1">
    <citation type="submission" date="2013-02" db="EMBL/GenBank/DDBJ databases">
        <authorList>
            <person name="Hughes D."/>
        </authorList>
    </citation>
    <scope>NUCLEOTIDE SEQUENCE</scope>
    <source>
        <strain>Durham</strain>
        <strain evidence="3">NC isolate 2 -- Noor lab</strain>
    </source>
</reference>
<feature type="region of interest" description="Disordered" evidence="1">
    <location>
        <begin position="20"/>
        <end position="47"/>
    </location>
</feature>
<proteinExistence type="predicted"/>
<evidence type="ECO:0000313" key="2">
    <source>
        <dbReference type="EnsemblMetazoa" id="MESCA005189-PA"/>
    </source>
</evidence>
<reference evidence="2" key="2">
    <citation type="submission" date="2015-06" db="UniProtKB">
        <authorList>
            <consortium name="EnsemblMetazoa"/>
        </authorList>
    </citation>
    <scope>IDENTIFICATION</scope>
</reference>